<dbReference type="PRINTS" id="PR00035">
    <property type="entry name" value="HTHGNTR"/>
</dbReference>
<dbReference type="PANTHER" id="PTHR43537">
    <property type="entry name" value="TRANSCRIPTIONAL REGULATOR, GNTR FAMILY"/>
    <property type="match status" value="1"/>
</dbReference>
<evidence type="ECO:0000313" key="6">
    <source>
        <dbReference type="EMBL" id="WJW66957.1"/>
    </source>
</evidence>
<protein>
    <submittedName>
        <fullName evidence="5">FadR family transcriptional regulator</fullName>
    </submittedName>
</protein>
<dbReference type="Proteomes" id="UP001431572">
    <property type="component" value="Chromosome 1"/>
</dbReference>
<dbReference type="Gene3D" id="1.10.10.10">
    <property type="entry name" value="Winged helix-like DNA-binding domain superfamily/Winged helix DNA-binding domain"/>
    <property type="match status" value="1"/>
</dbReference>
<dbReference type="GO" id="GO:0003700">
    <property type="term" value="F:DNA-binding transcription factor activity"/>
    <property type="evidence" value="ECO:0007669"/>
    <property type="project" value="InterPro"/>
</dbReference>
<reference evidence="6" key="2">
    <citation type="journal article" date="2024" name="Nature">
        <title>Anoxygenic phototroph of the Chloroflexota uses a type I reaction centre.</title>
        <authorList>
            <person name="Tsuji J.M."/>
            <person name="Shaw N.A."/>
            <person name="Nagashima S."/>
            <person name="Venkiteswaran J.J."/>
            <person name="Schiff S.L."/>
            <person name="Watanabe T."/>
            <person name="Fukui M."/>
            <person name="Hanada S."/>
            <person name="Tank M."/>
            <person name="Neufeld J.D."/>
        </authorList>
    </citation>
    <scope>NUCLEOTIDE SEQUENCE</scope>
    <source>
        <strain evidence="6">L227-S17</strain>
    </source>
</reference>
<evidence type="ECO:0000313" key="7">
    <source>
        <dbReference type="Proteomes" id="UP000521676"/>
    </source>
</evidence>
<dbReference type="CDD" id="cd07377">
    <property type="entry name" value="WHTH_GntR"/>
    <property type="match status" value="1"/>
</dbReference>
<dbReference type="SMART" id="SM00345">
    <property type="entry name" value="HTH_GNTR"/>
    <property type="match status" value="1"/>
</dbReference>
<feature type="domain" description="HTH gntR-type" evidence="4">
    <location>
        <begin position="38"/>
        <end position="108"/>
    </location>
</feature>
<dbReference type="RefSeq" id="WP_341468850.1">
    <property type="nucleotide sequence ID" value="NZ_CP128399.1"/>
</dbReference>
<dbReference type="AlphaFoldDB" id="A0A8T7LW07"/>
<evidence type="ECO:0000313" key="5">
    <source>
        <dbReference type="EMBL" id="NWJ45077.1"/>
    </source>
</evidence>
<dbReference type="EMBL" id="JACATZ010000001">
    <property type="protein sequence ID" value="NWJ45077.1"/>
    <property type="molecule type" value="Genomic_DNA"/>
</dbReference>
<accession>A0A8T7LW07</accession>
<organism evidence="5 7">
    <name type="scientific">Candidatus Chlorohelix allophototropha</name>
    <dbReference type="NCBI Taxonomy" id="3003348"/>
    <lineage>
        <taxon>Bacteria</taxon>
        <taxon>Bacillati</taxon>
        <taxon>Chloroflexota</taxon>
        <taxon>Chloroflexia</taxon>
        <taxon>Candidatus Chloroheliales</taxon>
        <taxon>Candidatus Chloroheliaceae</taxon>
        <taxon>Candidatus Chlorohelix</taxon>
    </lineage>
</organism>
<evidence type="ECO:0000256" key="1">
    <source>
        <dbReference type="ARBA" id="ARBA00023015"/>
    </source>
</evidence>
<dbReference type="Pfam" id="PF07729">
    <property type="entry name" value="FCD"/>
    <property type="match status" value="1"/>
</dbReference>
<dbReference type="Gene3D" id="1.20.120.530">
    <property type="entry name" value="GntR ligand-binding domain-like"/>
    <property type="match status" value="1"/>
</dbReference>
<keyword evidence="8" id="KW-1185">Reference proteome</keyword>
<dbReference type="InterPro" id="IPR008920">
    <property type="entry name" value="TF_FadR/GntR_C"/>
</dbReference>
<dbReference type="Pfam" id="PF00392">
    <property type="entry name" value="GntR"/>
    <property type="match status" value="1"/>
</dbReference>
<dbReference type="PROSITE" id="PS50949">
    <property type="entry name" value="HTH_GNTR"/>
    <property type="match status" value="1"/>
</dbReference>
<keyword evidence="2" id="KW-0238">DNA-binding</keyword>
<evidence type="ECO:0000313" key="8">
    <source>
        <dbReference type="Proteomes" id="UP001431572"/>
    </source>
</evidence>
<dbReference type="SUPFAM" id="SSF46785">
    <property type="entry name" value="Winged helix' DNA-binding domain"/>
    <property type="match status" value="1"/>
</dbReference>
<reference evidence="5 7" key="1">
    <citation type="submission" date="2020-06" db="EMBL/GenBank/DDBJ databases">
        <title>Anoxygenic phototrophic Chloroflexota member uses a Type I reaction center.</title>
        <authorList>
            <person name="Tsuji J.M."/>
            <person name="Shaw N.A."/>
            <person name="Nagashima S."/>
            <person name="Venkiteswaran J."/>
            <person name="Schiff S.L."/>
            <person name="Hanada S."/>
            <person name="Tank M."/>
            <person name="Neufeld J.D."/>
        </authorList>
    </citation>
    <scope>NUCLEOTIDE SEQUENCE [LARGE SCALE GENOMIC DNA]</scope>
    <source>
        <strain evidence="5">L227-S17</strain>
    </source>
</reference>
<evidence type="ECO:0000259" key="4">
    <source>
        <dbReference type="PROSITE" id="PS50949"/>
    </source>
</evidence>
<keyword evidence="3" id="KW-0804">Transcription</keyword>
<dbReference type="InterPro" id="IPR036390">
    <property type="entry name" value="WH_DNA-bd_sf"/>
</dbReference>
<dbReference type="InterPro" id="IPR000524">
    <property type="entry name" value="Tscrpt_reg_HTH_GntR"/>
</dbReference>
<name>A0A8T7LW07_9CHLR</name>
<evidence type="ECO:0000256" key="2">
    <source>
        <dbReference type="ARBA" id="ARBA00023125"/>
    </source>
</evidence>
<evidence type="ECO:0000256" key="3">
    <source>
        <dbReference type="ARBA" id="ARBA00023163"/>
    </source>
</evidence>
<dbReference type="EMBL" id="CP128399">
    <property type="protein sequence ID" value="WJW66957.1"/>
    <property type="molecule type" value="Genomic_DNA"/>
</dbReference>
<gene>
    <name evidence="5" type="ORF">HXX08_04275</name>
    <name evidence="6" type="ORF">OZ401_000203</name>
</gene>
<proteinExistence type="predicted"/>
<dbReference type="InterPro" id="IPR011711">
    <property type="entry name" value="GntR_C"/>
</dbReference>
<dbReference type="InterPro" id="IPR036388">
    <property type="entry name" value="WH-like_DNA-bd_sf"/>
</dbReference>
<dbReference type="GO" id="GO:0003677">
    <property type="term" value="F:DNA binding"/>
    <property type="evidence" value="ECO:0007669"/>
    <property type="project" value="UniProtKB-KW"/>
</dbReference>
<dbReference type="SUPFAM" id="SSF48008">
    <property type="entry name" value="GntR ligand-binding domain-like"/>
    <property type="match status" value="1"/>
</dbReference>
<dbReference type="SMART" id="SM00895">
    <property type="entry name" value="FCD"/>
    <property type="match status" value="1"/>
</dbReference>
<sequence length="261" mass="28953">MSNDFALPNYYTMQVNGSTPKEEHKKRTKLQFETLKVPRASELVAEKLRSIILSGVVVEGQNLPPEKDLVSQLGVSRATLREALRMLETEGLISTKTGPKGGATVRRPGSANLTRSLALLLQLEETPFQMLLETRRMLQPICAELAAQRISSDELQGLQMALEMMRHNLDDIPNYLEAQLRFHLGIISAAHNDVLRLYTTSVGEIITAQTARIGLSEAERRTGLKAAESILAAIEAHDGALAARRVEAHLRAFETILHREK</sequence>
<dbReference type="PANTHER" id="PTHR43537:SF5">
    <property type="entry name" value="UXU OPERON TRANSCRIPTIONAL REGULATOR"/>
    <property type="match status" value="1"/>
</dbReference>
<dbReference type="Proteomes" id="UP000521676">
    <property type="component" value="Unassembled WGS sequence"/>
</dbReference>
<keyword evidence="1" id="KW-0805">Transcription regulation</keyword>